<evidence type="ECO:0000313" key="1">
    <source>
        <dbReference type="EMBL" id="KAL2733145.1"/>
    </source>
</evidence>
<reference evidence="1 2" key="1">
    <citation type="journal article" date="2024" name="Ann. Entomol. Soc. Am.">
        <title>Genomic analyses of the southern and eastern yellowjacket wasps (Hymenoptera: Vespidae) reveal evolutionary signatures of social life.</title>
        <authorList>
            <person name="Catto M.A."/>
            <person name="Caine P.B."/>
            <person name="Orr S.E."/>
            <person name="Hunt B.G."/>
            <person name="Goodisman M.A.D."/>
        </authorList>
    </citation>
    <scope>NUCLEOTIDE SEQUENCE [LARGE SCALE GENOMIC DNA]</scope>
    <source>
        <strain evidence="1">232</strain>
        <tissue evidence="1">Head and thorax</tissue>
    </source>
</reference>
<proteinExistence type="predicted"/>
<sequence>MLSIHVYCCIKFNVLVISSFCTTLRYKEVDFTEKLYSQNYVSISSECFRCERYSTVLLNNSKSVIKLTVFDVAMPCPVTLPICYFILGEDIFNPLKPFASTYASLDSLRVALGPSQILTRKSPSLHKTWRANFIASRTPVALGAISDKTTFALVSFNNWYTFLCVSTLVKSIFPRTVAPSIGEIGSLSIAITFPIEPSCLPSALVNLTAT</sequence>
<evidence type="ECO:0000313" key="2">
    <source>
        <dbReference type="Proteomes" id="UP001607303"/>
    </source>
</evidence>
<dbReference type="EMBL" id="JAYRBN010000074">
    <property type="protein sequence ID" value="KAL2733145.1"/>
    <property type="molecule type" value="Genomic_DNA"/>
</dbReference>
<name>A0ABD2BK32_VESMC</name>
<keyword evidence="2" id="KW-1185">Reference proteome</keyword>
<dbReference type="Proteomes" id="UP001607303">
    <property type="component" value="Unassembled WGS sequence"/>
</dbReference>
<dbReference type="AlphaFoldDB" id="A0ABD2BK32"/>
<accession>A0ABD2BK32</accession>
<protein>
    <submittedName>
        <fullName evidence="1">Uncharacterized protein</fullName>
    </submittedName>
</protein>
<organism evidence="1 2">
    <name type="scientific">Vespula maculifrons</name>
    <name type="common">Eastern yellow jacket</name>
    <name type="synonym">Wasp</name>
    <dbReference type="NCBI Taxonomy" id="7453"/>
    <lineage>
        <taxon>Eukaryota</taxon>
        <taxon>Metazoa</taxon>
        <taxon>Ecdysozoa</taxon>
        <taxon>Arthropoda</taxon>
        <taxon>Hexapoda</taxon>
        <taxon>Insecta</taxon>
        <taxon>Pterygota</taxon>
        <taxon>Neoptera</taxon>
        <taxon>Endopterygota</taxon>
        <taxon>Hymenoptera</taxon>
        <taxon>Apocrita</taxon>
        <taxon>Aculeata</taxon>
        <taxon>Vespoidea</taxon>
        <taxon>Vespidae</taxon>
        <taxon>Vespinae</taxon>
        <taxon>Vespula</taxon>
    </lineage>
</organism>
<comment type="caution">
    <text evidence="1">The sequence shown here is derived from an EMBL/GenBank/DDBJ whole genome shotgun (WGS) entry which is preliminary data.</text>
</comment>
<gene>
    <name evidence="1" type="ORF">V1477_014113</name>
</gene>